<proteinExistence type="predicted"/>
<gene>
    <name evidence="1" type="ORF">C7B46_11100</name>
</gene>
<dbReference type="InterPro" id="IPR011008">
    <property type="entry name" value="Dimeric_a/b-barrel"/>
</dbReference>
<dbReference type="EMBL" id="PXYW01000026">
    <property type="protein sequence ID" value="PSR33152.1"/>
    <property type="molecule type" value="Genomic_DNA"/>
</dbReference>
<reference evidence="1 2" key="1">
    <citation type="journal article" date="2014" name="BMC Genomics">
        <title>Comparison of environmental and isolate Sulfobacillus genomes reveals diverse carbon, sulfur, nitrogen, and hydrogen metabolisms.</title>
        <authorList>
            <person name="Justice N.B."/>
            <person name="Norman A."/>
            <person name="Brown C.T."/>
            <person name="Singh A."/>
            <person name="Thomas B.C."/>
            <person name="Banfield J.F."/>
        </authorList>
    </citation>
    <scope>NUCLEOTIDE SEQUENCE [LARGE SCALE GENOMIC DNA]</scope>
    <source>
        <strain evidence="1">AMDSBA4</strain>
    </source>
</reference>
<accession>A0A2T2XFD9</accession>
<protein>
    <submittedName>
        <fullName evidence="1">Antibiotic biosynthesis monooxygenase</fullName>
    </submittedName>
</protein>
<dbReference type="GO" id="GO:0004497">
    <property type="term" value="F:monooxygenase activity"/>
    <property type="evidence" value="ECO:0007669"/>
    <property type="project" value="UniProtKB-KW"/>
</dbReference>
<evidence type="ECO:0000313" key="1">
    <source>
        <dbReference type="EMBL" id="PSR33152.1"/>
    </source>
</evidence>
<keyword evidence="1" id="KW-0560">Oxidoreductase</keyword>
<organism evidence="1 2">
    <name type="scientific">Sulfobacillus benefaciens</name>
    <dbReference type="NCBI Taxonomy" id="453960"/>
    <lineage>
        <taxon>Bacteria</taxon>
        <taxon>Bacillati</taxon>
        <taxon>Bacillota</taxon>
        <taxon>Clostridia</taxon>
        <taxon>Eubacteriales</taxon>
        <taxon>Clostridiales Family XVII. Incertae Sedis</taxon>
        <taxon>Sulfobacillus</taxon>
    </lineage>
</organism>
<keyword evidence="1" id="KW-0503">Monooxygenase</keyword>
<dbReference type="Gene3D" id="3.30.70.100">
    <property type="match status" value="1"/>
</dbReference>
<dbReference type="Proteomes" id="UP000242972">
    <property type="component" value="Unassembled WGS sequence"/>
</dbReference>
<comment type="caution">
    <text evidence="1">The sequence shown here is derived from an EMBL/GenBank/DDBJ whole genome shotgun (WGS) entry which is preliminary data.</text>
</comment>
<evidence type="ECO:0000313" key="2">
    <source>
        <dbReference type="Proteomes" id="UP000242972"/>
    </source>
</evidence>
<dbReference type="SUPFAM" id="SSF54909">
    <property type="entry name" value="Dimeric alpha+beta barrel"/>
    <property type="match status" value="1"/>
</dbReference>
<feature type="non-terminal residue" evidence="1">
    <location>
        <position position="32"/>
    </location>
</feature>
<name>A0A2T2XFD9_9FIRM</name>
<dbReference type="AlphaFoldDB" id="A0A2T2XFD9"/>
<sequence length="32" mass="3761">MEQDFEDAFKQASKIISRMGGYISHELQRCLE</sequence>